<feature type="signal peptide" evidence="3">
    <location>
        <begin position="1"/>
        <end position="19"/>
    </location>
</feature>
<name>A0AAD9FR02_PAPLA</name>
<dbReference type="InterPro" id="IPR018466">
    <property type="entry name" value="Kre9/Knh1-like_N"/>
</dbReference>
<sequence>MFTLRTILVSLALAVPALAQVTPTSPDSNTVVKVGEDIHALWTADASGQWNDLEIQLMTGDNFQMVPLATLASGVDGTTTSSLDLPCPDVSPYSKIYFLQFTRAGNVSTATWTTRFTIAGADGSSVAPTQETNNVQWGTGVLVGNASTVAGAESGNNATSSTSTNLTSSSNTPLASASSTSTIASSASASDASNSNSTSTSSTSARASGASAAPAAASSTGAALRKSTVGLGAVVLGLAAAVAL</sequence>
<comment type="caution">
    <text evidence="5">The sequence shown here is derived from an EMBL/GenBank/DDBJ whole genome shotgun (WGS) entry which is preliminary data.</text>
</comment>
<protein>
    <recommendedName>
        <fullName evidence="4">Yeast cell wall synthesis Kre9/Knh1-like N-terminal domain-containing protein</fullName>
    </recommendedName>
</protein>
<evidence type="ECO:0000313" key="5">
    <source>
        <dbReference type="EMBL" id="KAK1924596.1"/>
    </source>
</evidence>
<dbReference type="EMBL" id="JAODAN010000004">
    <property type="protein sequence ID" value="KAK1924596.1"/>
    <property type="molecule type" value="Genomic_DNA"/>
</dbReference>
<dbReference type="PANTHER" id="PTHR40633">
    <property type="entry name" value="MATRIX PROTEIN, PUTATIVE (AFU_ORTHOLOGUE AFUA_8G05410)-RELATED"/>
    <property type="match status" value="1"/>
</dbReference>
<feature type="chain" id="PRO_5042159532" description="Yeast cell wall synthesis Kre9/Knh1-like N-terminal domain-containing protein" evidence="3">
    <location>
        <begin position="20"/>
        <end position="244"/>
    </location>
</feature>
<feature type="compositionally biased region" description="Low complexity" evidence="2">
    <location>
        <begin position="154"/>
        <end position="174"/>
    </location>
</feature>
<dbReference type="InterPro" id="IPR052982">
    <property type="entry name" value="SRP1/TIP1-like"/>
</dbReference>
<evidence type="ECO:0000256" key="2">
    <source>
        <dbReference type="SAM" id="MobiDB-lite"/>
    </source>
</evidence>
<gene>
    <name evidence="5" type="ORF">DB88DRAFT_486092</name>
</gene>
<feature type="region of interest" description="Disordered" evidence="2">
    <location>
        <begin position="186"/>
        <end position="212"/>
    </location>
</feature>
<dbReference type="Proteomes" id="UP001182556">
    <property type="component" value="Unassembled WGS sequence"/>
</dbReference>
<feature type="domain" description="Yeast cell wall synthesis Kre9/Knh1-like N-terminal" evidence="4">
    <location>
        <begin position="25"/>
        <end position="118"/>
    </location>
</feature>
<feature type="region of interest" description="Disordered" evidence="2">
    <location>
        <begin position="153"/>
        <end position="174"/>
    </location>
</feature>
<evidence type="ECO:0000256" key="1">
    <source>
        <dbReference type="ARBA" id="ARBA00022729"/>
    </source>
</evidence>
<evidence type="ECO:0000313" key="6">
    <source>
        <dbReference type="Proteomes" id="UP001182556"/>
    </source>
</evidence>
<dbReference type="PANTHER" id="PTHR40633:SF1">
    <property type="entry name" value="GPI ANCHORED SERINE-THREONINE RICH PROTEIN (AFU_ORTHOLOGUE AFUA_1G03630)"/>
    <property type="match status" value="1"/>
</dbReference>
<evidence type="ECO:0000256" key="3">
    <source>
        <dbReference type="SAM" id="SignalP"/>
    </source>
</evidence>
<dbReference type="AlphaFoldDB" id="A0AAD9FR02"/>
<accession>A0AAD9FR02</accession>
<reference evidence="5" key="1">
    <citation type="submission" date="2023-02" db="EMBL/GenBank/DDBJ databases">
        <title>Identification and recombinant expression of a fungal hydrolase from Papiliotrema laurentii that hydrolyzes apple cutin and clears colloidal polyester polyurethane.</title>
        <authorList>
            <consortium name="DOE Joint Genome Institute"/>
            <person name="Roman V.A."/>
            <person name="Bojanowski C."/>
            <person name="Crable B.R."/>
            <person name="Wagner D.N."/>
            <person name="Hung C.S."/>
            <person name="Nadeau L.J."/>
            <person name="Schratz L."/>
            <person name="Haridas S."/>
            <person name="Pangilinan J."/>
            <person name="Lipzen A."/>
            <person name="Na H."/>
            <person name="Yan M."/>
            <person name="Ng V."/>
            <person name="Grigoriev I.V."/>
            <person name="Spatafora J.W."/>
            <person name="Barlow D."/>
            <person name="Biffinger J."/>
            <person name="Kelley-Loughnane N."/>
            <person name="Varaljay V.A."/>
            <person name="Crookes-Goodson W.J."/>
        </authorList>
    </citation>
    <scope>NUCLEOTIDE SEQUENCE</scope>
    <source>
        <strain evidence="5">5307AH</strain>
    </source>
</reference>
<proteinExistence type="predicted"/>
<keyword evidence="1 3" id="KW-0732">Signal</keyword>
<evidence type="ECO:0000259" key="4">
    <source>
        <dbReference type="Pfam" id="PF10342"/>
    </source>
</evidence>
<dbReference type="Pfam" id="PF10342">
    <property type="entry name" value="Kre9_KNH"/>
    <property type="match status" value="1"/>
</dbReference>
<keyword evidence="6" id="KW-1185">Reference proteome</keyword>
<organism evidence="5 6">
    <name type="scientific">Papiliotrema laurentii</name>
    <name type="common">Cryptococcus laurentii</name>
    <dbReference type="NCBI Taxonomy" id="5418"/>
    <lineage>
        <taxon>Eukaryota</taxon>
        <taxon>Fungi</taxon>
        <taxon>Dikarya</taxon>
        <taxon>Basidiomycota</taxon>
        <taxon>Agaricomycotina</taxon>
        <taxon>Tremellomycetes</taxon>
        <taxon>Tremellales</taxon>
        <taxon>Rhynchogastremaceae</taxon>
        <taxon>Papiliotrema</taxon>
    </lineage>
</organism>